<comment type="caution">
    <text evidence="2">The sequence shown here is derived from an EMBL/GenBank/DDBJ whole genome shotgun (WGS) entry which is preliminary data.</text>
</comment>
<feature type="region of interest" description="Disordered" evidence="1">
    <location>
        <begin position="1"/>
        <end position="28"/>
    </location>
</feature>
<name>A0AAD6IWK5_DREDA</name>
<proteinExistence type="predicted"/>
<organism evidence="2 3">
    <name type="scientific">Drechslerella dactyloides</name>
    <name type="common">Nematode-trapping fungus</name>
    <name type="synonym">Arthrobotrys dactyloides</name>
    <dbReference type="NCBI Taxonomy" id="74499"/>
    <lineage>
        <taxon>Eukaryota</taxon>
        <taxon>Fungi</taxon>
        <taxon>Dikarya</taxon>
        <taxon>Ascomycota</taxon>
        <taxon>Pezizomycotina</taxon>
        <taxon>Orbiliomycetes</taxon>
        <taxon>Orbiliales</taxon>
        <taxon>Orbiliaceae</taxon>
        <taxon>Drechslerella</taxon>
    </lineage>
</organism>
<keyword evidence="3" id="KW-1185">Reference proteome</keyword>
<gene>
    <name evidence="2" type="ORF">Dda_6958</name>
</gene>
<protein>
    <submittedName>
        <fullName evidence="2">Uncharacterized protein</fullName>
    </submittedName>
</protein>
<dbReference type="EMBL" id="JAQGDS010000009">
    <property type="protein sequence ID" value="KAJ6258046.1"/>
    <property type="molecule type" value="Genomic_DNA"/>
</dbReference>
<sequence>MDAPVSQNIQPSEESREIRIAAPESTAPRRSNCLAKDCRIRRTTSSNLYKHYQRLRKNLEENENYFNPTHTNDEVKKIFHLHRGTRGRPPKIEDAEAKFKHQQQLHREANRRAYARSKTQRKLKMAETEEKYRAGYVGLKVLLNQIKRASQSKGPGESQQEATEQRKEIDNMNFSELILHYVGPGISQSSQKERTANKIATLANKHREDWTDEEEQSNRIVQRVNRTWPDYNRKSDGAKMMEWTLALMKEIEQLRGRNHQLAAELEGWAQIKDRRLEDILLEQKAKIQKRKDEAAENEVRYLFREGDDDTDAVGDFEDLEEQLLLHAHIVE</sequence>
<evidence type="ECO:0000313" key="2">
    <source>
        <dbReference type="EMBL" id="KAJ6258046.1"/>
    </source>
</evidence>
<feature type="compositionally biased region" description="Polar residues" evidence="1">
    <location>
        <begin position="1"/>
        <end position="12"/>
    </location>
</feature>
<evidence type="ECO:0000313" key="3">
    <source>
        <dbReference type="Proteomes" id="UP001221413"/>
    </source>
</evidence>
<accession>A0AAD6IWK5</accession>
<dbReference type="Proteomes" id="UP001221413">
    <property type="component" value="Unassembled WGS sequence"/>
</dbReference>
<dbReference type="AlphaFoldDB" id="A0AAD6IWK5"/>
<reference evidence="2" key="1">
    <citation type="submission" date="2023-01" db="EMBL/GenBank/DDBJ databases">
        <title>The chitinases involved in constricting ring structure development in the nematode-trapping fungus Drechslerella dactyloides.</title>
        <authorList>
            <person name="Wang R."/>
            <person name="Zhang L."/>
            <person name="Tang P."/>
            <person name="Li S."/>
            <person name="Liang L."/>
        </authorList>
    </citation>
    <scope>NUCLEOTIDE SEQUENCE</scope>
    <source>
        <strain evidence="2">YMF1.00031</strain>
    </source>
</reference>
<evidence type="ECO:0000256" key="1">
    <source>
        <dbReference type="SAM" id="MobiDB-lite"/>
    </source>
</evidence>